<comment type="similarity">
    <text evidence="5 7 9">Belongs to the PTH family.</text>
</comment>
<evidence type="ECO:0000256" key="1">
    <source>
        <dbReference type="ARBA" id="ARBA00013260"/>
    </source>
</evidence>
<dbReference type="GO" id="GO:0072344">
    <property type="term" value="P:rescue of stalled ribosome"/>
    <property type="evidence" value="ECO:0007669"/>
    <property type="project" value="UniProtKB-UniRule"/>
</dbReference>
<evidence type="ECO:0000256" key="3">
    <source>
        <dbReference type="ARBA" id="ARBA00022801"/>
    </source>
</evidence>
<reference evidence="10 11" key="1">
    <citation type="submission" date="2018-03" db="EMBL/GenBank/DDBJ databases">
        <title>A gene transfer event suggests a long-term partnership between eustigmatophyte algae and a novel lineage of endosymbiotic bacteria.</title>
        <authorList>
            <person name="Yurchenko T."/>
            <person name="Sevcikova T."/>
            <person name="Pribyl P."/>
            <person name="El Karkouri K."/>
            <person name="Klimes V."/>
            <person name="Amaral R."/>
            <person name="Zbrankova V."/>
            <person name="Kim E."/>
            <person name="Raoult D."/>
            <person name="Santos L.M.A."/>
            <person name="Elias M."/>
        </authorList>
    </citation>
    <scope>NUCLEOTIDE SEQUENCE [LARGE SCALE GENOMIC DNA]</scope>
    <source>
        <strain evidence="10">CCALA 838</strain>
    </source>
</reference>
<evidence type="ECO:0000256" key="4">
    <source>
        <dbReference type="ARBA" id="ARBA00022884"/>
    </source>
</evidence>
<feature type="site" description="Stabilizes the basic form of H active site to accept a proton" evidence="7">
    <location>
        <position position="92"/>
    </location>
</feature>
<dbReference type="HAMAP" id="MF_00083">
    <property type="entry name" value="Pept_tRNA_hydro_bact"/>
    <property type="match status" value="1"/>
</dbReference>
<evidence type="ECO:0000256" key="7">
    <source>
        <dbReference type="HAMAP-Rule" id="MF_00083"/>
    </source>
</evidence>
<dbReference type="InterPro" id="IPR036416">
    <property type="entry name" value="Pept_tRNA_hydro_sf"/>
</dbReference>
<keyword evidence="3 7" id="KW-0378">Hydrolase</keyword>
<accession>A0A2P1P8C8</accession>
<dbReference type="CDD" id="cd00462">
    <property type="entry name" value="PTH"/>
    <property type="match status" value="1"/>
</dbReference>
<feature type="binding site" evidence="7">
    <location>
        <position position="65"/>
    </location>
    <ligand>
        <name>tRNA</name>
        <dbReference type="ChEBI" id="CHEBI:17843"/>
    </ligand>
</feature>
<evidence type="ECO:0000256" key="2">
    <source>
        <dbReference type="ARBA" id="ARBA00022555"/>
    </source>
</evidence>
<dbReference type="GO" id="GO:0006515">
    <property type="term" value="P:protein quality control for misfolded or incompletely synthesized proteins"/>
    <property type="evidence" value="ECO:0007669"/>
    <property type="project" value="UniProtKB-UniRule"/>
</dbReference>
<comment type="function">
    <text evidence="7">Catalyzes the release of premature peptidyl moieties from peptidyl-tRNA molecules trapped in stalled 50S ribosomal subunits, and thus maintains levels of free tRNAs and 50S ribosomes.</text>
</comment>
<dbReference type="SUPFAM" id="SSF53178">
    <property type="entry name" value="Peptidyl-tRNA hydrolase-like"/>
    <property type="match status" value="1"/>
</dbReference>
<dbReference type="EC" id="3.1.1.29" evidence="1 7"/>
<dbReference type="KEGG" id="ptc:phytr_5610"/>
<evidence type="ECO:0000256" key="6">
    <source>
        <dbReference type="ARBA" id="ARBA00050038"/>
    </source>
</evidence>
<keyword evidence="7" id="KW-0963">Cytoplasm</keyword>
<dbReference type="EMBL" id="CP027845">
    <property type="protein sequence ID" value="AVP87505.1"/>
    <property type="molecule type" value="Genomic_DNA"/>
</dbReference>
<sequence length="194" mass="21786">MLLICGLGNFGNEYHNTRHNVGFIFLDQLAQKFGLKFNFKSKFKGEFAKLDFHDHEIILLKPQTYMNLSGSSVQPVMHYYKIPPSHLIVIHDDLDLALGKVRCKLGGGSGGHNGIKSIDNAIGNSYFRVRIGIGRSDVWDASSYVLGKMSEQEQTVLSICYEGIINNLELLFNKNVSIFVDSVMKHISYEVSVL</sequence>
<dbReference type="Proteomes" id="UP000241762">
    <property type="component" value="Chromosome"/>
</dbReference>
<dbReference type="InterPro" id="IPR018171">
    <property type="entry name" value="Pept_tRNA_hydro_CS"/>
</dbReference>
<dbReference type="Pfam" id="PF01195">
    <property type="entry name" value="Pept_tRNA_hydro"/>
    <property type="match status" value="1"/>
</dbReference>
<evidence type="ECO:0000256" key="5">
    <source>
        <dbReference type="ARBA" id="ARBA00038063"/>
    </source>
</evidence>
<dbReference type="FunFam" id="3.40.50.1470:FF:000001">
    <property type="entry name" value="Peptidyl-tRNA hydrolase"/>
    <property type="match status" value="1"/>
</dbReference>
<dbReference type="InterPro" id="IPR001328">
    <property type="entry name" value="Pept_tRNA_hydro"/>
</dbReference>
<comment type="subcellular location">
    <subcellularLocation>
        <location evidence="7">Cytoplasm</location>
    </subcellularLocation>
</comment>
<keyword evidence="2 7" id="KW-0820">tRNA-binding</keyword>
<protein>
    <recommendedName>
        <fullName evidence="6 7">Peptidyl-tRNA hydrolase</fullName>
        <shortName evidence="7">Pth</shortName>
        <ecNumber evidence="1 7">3.1.1.29</ecNumber>
    </recommendedName>
</protein>
<dbReference type="NCBIfam" id="TIGR00447">
    <property type="entry name" value="pth"/>
    <property type="match status" value="1"/>
</dbReference>
<dbReference type="PROSITE" id="PS01195">
    <property type="entry name" value="PEPT_TRNA_HYDROL_1"/>
    <property type="match status" value="1"/>
</dbReference>
<feature type="binding site" evidence="7">
    <location>
        <position position="14"/>
    </location>
    <ligand>
        <name>tRNA</name>
        <dbReference type="ChEBI" id="CHEBI:17843"/>
    </ligand>
</feature>
<gene>
    <name evidence="7" type="primary">pth</name>
    <name evidence="10" type="ORF">phytr_5610</name>
</gene>
<dbReference type="GO" id="GO:0000049">
    <property type="term" value="F:tRNA binding"/>
    <property type="evidence" value="ECO:0007669"/>
    <property type="project" value="UniProtKB-UniRule"/>
</dbReference>
<feature type="binding site" evidence="7">
    <location>
        <position position="67"/>
    </location>
    <ligand>
        <name>tRNA</name>
        <dbReference type="ChEBI" id="CHEBI:17843"/>
    </ligand>
</feature>
<comment type="function">
    <text evidence="7">Hydrolyzes ribosome-free peptidyl-tRNAs (with 1 or more amino acids incorporated), which drop off the ribosome during protein synthesis, or as a result of ribosome stalling.</text>
</comment>
<dbReference type="AlphaFoldDB" id="A0A2P1P8C8"/>
<dbReference type="GO" id="GO:0004045">
    <property type="term" value="F:peptidyl-tRNA hydrolase activity"/>
    <property type="evidence" value="ECO:0007669"/>
    <property type="project" value="UniProtKB-UniRule"/>
</dbReference>
<proteinExistence type="inferred from homology"/>
<comment type="catalytic activity">
    <reaction evidence="7 8">
        <text>an N-acyl-L-alpha-aminoacyl-tRNA + H2O = an N-acyl-L-amino acid + a tRNA + H(+)</text>
        <dbReference type="Rhea" id="RHEA:54448"/>
        <dbReference type="Rhea" id="RHEA-COMP:10123"/>
        <dbReference type="Rhea" id="RHEA-COMP:13883"/>
        <dbReference type="ChEBI" id="CHEBI:15377"/>
        <dbReference type="ChEBI" id="CHEBI:15378"/>
        <dbReference type="ChEBI" id="CHEBI:59874"/>
        <dbReference type="ChEBI" id="CHEBI:78442"/>
        <dbReference type="ChEBI" id="CHEBI:138191"/>
        <dbReference type="EC" id="3.1.1.29"/>
    </reaction>
</comment>
<keyword evidence="11" id="KW-1185">Reference proteome</keyword>
<feature type="site" description="Discriminates between blocked and unblocked aminoacyl-tRNA" evidence="7">
    <location>
        <position position="9"/>
    </location>
</feature>
<feature type="binding site" evidence="7">
    <location>
        <position position="113"/>
    </location>
    <ligand>
        <name>tRNA</name>
        <dbReference type="ChEBI" id="CHEBI:17843"/>
    </ligand>
</feature>
<dbReference type="GO" id="GO:0005737">
    <property type="term" value="C:cytoplasm"/>
    <property type="evidence" value="ECO:0007669"/>
    <property type="project" value="UniProtKB-SubCell"/>
</dbReference>
<keyword evidence="4 7" id="KW-0694">RNA-binding</keyword>
<name>A0A2P1P8C8_9RICK</name>
<comment type="subunit">
    <text evidence="7">Monomer.</text>
</comment>
<organism evidence="10 11">
    <name type="scientific">Candidatus Phycorickettsia trachydisci</name>
    <dbReference type="NCBI Taxonomy" id="2115978"/>
    <lineage>
        <taxon>Bacteria</taxon>
        <taxon>Pseudomonadati</taxon>
        <taxon>Pseudomonadota</taxon>
        <taxon>Alphaproteobacteria</taxon>
        <taxon>Rickettsiales</taxon>
        <taxon>Rickettsiaceae</taxon>
        <taxon>Candidatus Phycorickettsia</taxon>
    </lineage>
</organism>
<evidence type="ECO:0000256" key="8">
    <source>
        <dbReference type="RuleBase" id="RU000673"/>
    </source>
</evidence>
<evidence type="ECO:0000313" key="11">
    <source>
        <dbReference type="Proteomes" id="UP000241762"/>
    </source>
</evidence>
<evidence type="ECO:0000313" key="10">
    <source>
        <dbReference type="EMBL" id="AVP87505.1"/>
    </source>
</evidence>
<evidence type="ECO:0000256" key="9">
    <source>
        <dbReference type="RuleBase" id="RU004320"/>
    </source>
</evidence>
<feature type="active site" description="Proton acceptor" evidence="7">
    <location>
        <position position="19"/>
    </location>
</feature>
<dbReference type="Gene3D" id="3.40.50.1470">
    <property type="entry name" value="Peptidyl-tRNA hydrolase"/>
    <property type="match status" value="1"/>
</dbReference>
<dbReference type="PANTHER" id="PTHR17224">
    <property type="entry name" value="PEPTIDYL-TRNA HYDROLASE"/>
    <property type="match status" value="1"/>
</dbReference>
<dbReference type="PANTHER" id="PTHR17224:SF1">
    <property type="entry name" value="PEPTIDYL-TRNA HYDROLASE"/>
    <property type="match status" value="1"/>
</dbReference>
<dbReference type="PROSITE" id="PS01196">
    <property type="entry name" value="PEPT_TRNA_HYDROL_2"/>
    <property type="match status" value="1"/>
</dbReference>